<evidence type="ECO:0000259" key="2">
    <source>
        <dbReference type="Pfam" id="PF07589"/>
    </source>
</evidence>
<accession>A0A6N8FEP2</accession>
<keyword evidence="1" id="KW-0732">Signal</keyword>
<dbReference type="Pfam" id="PF07589">
    <property type="entry name" value="PEP-CTERM"/>
    <property type="match status" value="1"/>
</dbReference>
<protein>
    <submittedName>
        <fullName evidence="3">PEP-CTERM sorting domain-containing protein</fullName>
    </submittedName>
</protein>
<gene>
    <name evidence="3" type="ORF">GNP35_14710</name>
</gene>
<proteinExistence type="predicted"/>
<comment type="caution">
    <text evidence="3">The sequence shown here is derived from an EMBL/GenBank/DDBJ whole genome shotgun (WGS) entry which is preliminary data.</text>
</comment>
<sequence>MSSKFIKIGLTSLILLFTTVTNASVITDPLEDKIVTVNNLDWVWASPCAGGCSQLVSNWEYAGGLYTDTLNTQLDVSIWRFANQFEWAMVPAPALFQNPEKCASSAFDIRHTHCDFSDTRVSEIDFSYAETMLVRTNNVSSNVNAVSEPSTLALFGLSILGLASRRFKKQA</sequence>
<name>A0A6N8FEP2_9GAMM</name>
<reference evidence="3 4" key="1">
    <citation type="submission" date="2019-11" db="EMBL/GenBank/DDBJ databases">
        <title>P. haliotis isolates from Z. marina roots.</title>
        <authorList>
            <person name="Cohen M."/>
            <person name="Jospin G."/>
            <person name="Eisen J.A."/>
            <person name="Coil D.A."/>
        </authorList>
    </citation>
    <scope>NUCLEOTIDE SEQUENCE [LARGE SCALE GENOMIC DNA]</scope>
    <source>
        <strain evidence="3 4">UCD-MCMsp1aY</strain>
    </source>
</reference>
<dbReference type="EMBL" id="WOCD01000005">
    <property type="protein sequence ID" value="MUH73627.1"/>
    <property type="molecule type" value="Genomic_DNA"/>
</dbReference>
<dbReference type="OrthoDB" id="6227786at2"/>
<feature type="signal peptide" evidence="1">
    <location>
        <begin position="1"/>
        <end position="23"/>
    </location>
</feature>
<dbReference type="NCBIfam" id="TIGR02595">
    <property type="entry name" value="PEP_CTERM"/>
    <property type="match status" value="1"/>
</dbReference>
<dbReference type="InterPro" id="IPR013424">
    <property type="entry name" value="Ice-binding_C"/>
</dbReference>
<feature type="chain" id="PRO_5026910280" evidence="1">
    <location>
        <begin position="24"/>
        <end position="171"/>
    </location>
</feature>
<evidence type="ECO:0000313" key="3">
    <source>
        <dbReference type="EMBL" id="MUH73627.1"/>
    </source>
</evidence>
<dbReference type="RefSeq" id="WP_155697026.1">
    <property type="nucleotide sequence ID" value="NZ_WOCD01000005.1"/>
</dbReference>
<evidence type="ECO:0000313" key="4">
    <source>
        <dbReference type="Proteomes" id="UP000439994"/>
    </source>
</evidence>
<keyword evidence="4" id="KW-1185">Reference proteome</keyword>
<evidence type="ECO:0000256" key="1">
    <source>
        <dbReference type="SAM" id="SignalP"/>
    </source>
</evidence>
<dbReference type="Proteomes" id="UP000439994">
    <property type="component" value="Unassembled WGS sequence"/>
</dbReference>
<feature type="domain" description="Ice-binding protein C-terminal" evidence="2">
    <location>
        <begin position="145"/>
        <end position="166"/>
    </location>
</feature>
<organism evidence="3 4">
    <name type="scientific">Psychrosphaera haliotis</name>
    <dbReference type="NCBI Taxonomy" id="555083"/>
    <lineage>
        <taxon>Bacteria</taxon>
        <taxon>Pseudomonadati</taxon>
        <taxon>Pseudomonadota</taxon>
        <taxon>Gammaproteobacteria</taxon>
        <taxon>Alteromonadales</taxon>
        <taxon>Pseudoalteromonadaceae</taxon>
        <taxon>Psychrosphaera</taxon>
    </lineage>
</organism>
<dbReference type="AlphaFoldDB" id="A0A6N8FEP2"/>